<dbReference type="EMBL" id="JAGFNK010000021">
    <property type="protein sequence ID" value="KAI9511468.1"/>
    <property type="molecule type" value="Genomic_DNA"/>
</dbReference>
<gene>
    <name evidence="1" type="ORF">F5148DRAFT_1274240</name>
</gene>
<keyword evidence="1" id="KW-0378">Hydrolase</keyword>
<accession>A0ACC0UIJ3</accession>
<reference evidence="1" key="1">
    <citation type="submission" date="2021-03" db="EMBL/GenBank/DDBJ databases">
        <title>Evolutionary priming and transition to the ectomycorrhizal habit in an iconic lineage of mushroom-forming fungi: is preadaptation a requirement?</title>
        <authorList>
            <consortium name="DOE Joint Genome Institute"/>
            <person name="Looney B.P."/>
            <person name="Miyauchi S."/>
            <person name="Morin E."/>
            <person name="Drula E."/>
            <person name="Courty P.E."/>
            <person name="Chicoki N."/>
            <person name="Fauchery L."/>
            <person name="Kohler A."/>
            <person name="Kuo A."/>
            <person name="LaButti K."/>
            <person name="Pangilinan J."/>
            <person name="Lipzen A."/>
            <person name="Riley R."/>
            <person name="Andreopoulos W."/>
            <person name="He G."/>
            <person name="Johnson J."/>
            <person name="Barry K.W."/>
            <person name="Grigoriev I.V."/>
            <person name="Nagy L."/>
            <person name="Hibbett D."/>
            <person name="Henrissat B."/>
            <person name="Matheny P.B."/>
            <person name="Labbe J."/>
            <person name="Martin A.F."/>
        </authorList>
    </citation>
    <scope>NUCLEOTIDE SEQUENCE</scope>
    <source>
        <strain evidence="1">BPL698</strain>
    </source>
</reference>
<comment type="caution">
    <text evidence="1">The sequence shown here is derived from an EMBL/GenBank/DDBJ whole genome shotgun (WGS) entry which is preliminary data.</text>
</comment>
<proteinExistence type="predicted"/>
<keyword evidence="2" id="KW-1185">Reference proteome</keyword>
<sequence length="423" mass="48775">MVGNAYPYTINDWCSDIRLAQTHHFDAFALNVGNEEWQKARVLDGYEAARQLHTGFKLFLSFDMTSIPGGSGADIEFLRRYLELVGHHPNQLMYQGRALVSTFAGDQCTFGQTSLAGGWSVARSILETVCPVHFIPAFFIDPTRYPTLSCIDGIFHWNGGWPIHLTKDSPREEIECPALDTDRHHLQTLRDRTYMAAVSPWFFTHYGPDSWDKNWTYRGDDWLLVRRWEHLLARRNAIDIVQFISWNDYGESHYIAPAWVDGFSHAPWLELNAYFARAFKEGRMPPIERDKIFVWARPHPKNATAPDAVPRPRDWELVSPRSLRDLFRTTQPERMLQAEDKFWVVVFARAPCMAFLAAGDERPRRFTCPAGVSKLSCPLRIGHGMRAELVRDRVVVARCDPREYRFEAEPEAYNFNAYVAASE</sequence>
<evidence type="ECO:0000313" key="1">
    <source>
        <dbReference type="EMBL" id="KAI9511468.1"/>
    </source>
</evidence>
<dbReference type="Proteomes" id="UP001207468">
    <property type="component" value="Unassembled WGS sequence"/>
</dbReference>
<evidence type="ECO:0000313" key="2">
    <source>
        <dbReference type="Proteomes" id="UP001207468"/>
    </source>
</evidence>
<organism evidence="1 2">
    <name type="scientific">Russula earlei</name>
    <dbReference type="NCBI Taxonomy" id="71964"/>
    <lineage>
        <taxon>Eukaryota</taxon>
        <taxon>Fungi</taxon>
        <taxon>Dikarya</taxon>
        <taxon>Basidiomycota</taxon>
        <taxon>Agaricomycotina</taxon>
        <taxon>Agaricomycetes</taxon>
        <taxon>Russulales</taxon>
        <taxon>Russulaceae</taxon>
        <taxon>Russula</taxon>
    </lineage>
</organism>
<protein>
    <submittedName>
        <fullName evidence="1">Glycoside hydrolase family 71 protein</fullName>
    </submittedName>
</protein>
<name>A0ACC0UIJ3_9AGAM</name>